<accession>A0AAD5USV1</accession>
<reference evidence="2" key="1">
    <citation type="submission" date="2022-07" db="EMBL/GenBank/DDBJ databases">
        <title>Genome Sequence of Physisporinus lineatus.</title>
        <authorList>
            <person name="Buettner E."/>
        </authorList>
    </citation>
    <scope>NUCLEOTIDE SEQUENCE</scope>
    <source>
        <strain evidence="2">VT162</strain>
    </source>
</reference>
<evidence type="ECO:0000313" key="2">
    <source>
        <dbReference type="EMBL" id="KAJ3475617.1"/>
    </source>
</evidence>
<evidence type="ECO:0000313" key="3">
    <source>
        <dbReference type="Proteomes" id="UP001212997"/>
    </source>
</evidence>
<dbReference type="Proteomes" id="UP001212997">
    <property type="component" value="Unassembled WGS sequence"/>
</dbReference>
<organism evidence="2 3">
    <name type="scientific">Meripilus lineatus</name>
    <dbReference type="NCBI Taxonomy" id="2056292"/>
    <lineage>
        <taxon>Eukaryota</taxon>
        <taxon>Fungi</taxon>
        <taxon>Dikarya</taxon>
        <taxon>Basidiomycota</taxon>
        <taxon>Agaricomycotina</taxon>
        <taxon>Agaricomycetes</taxon>
        <taxon>Polyporales</taxon>
        <taxon>Meripilaceae</taxon>
        <taxon>Meripilus</taxon>
    </lineage>
</organism>
<proteinExistence type="predicted"/>
<dbReference type="AlphaFoldDB" id="A0AAD5USV1"/>
<feature type="region of interest" description="Disordered" evidence="1">
    <location>
        <begin position="49"/>
        <end position="90"/>
    </location>
</feature>
<feature type="compositionally biased region" description="Polar residues" evidence="1">
    <location>
        <begin position="187"/>
        <end position="211"/>
    </location>
</feature>
<feature type="compositionally biased region" description="Basic and acidic residues" evidence="1">
    <location>
        <begin position="153"/>
        <end position="164"/>
    </location>
</feature>
<comment type="caution">
    <text evidence="2">The sequence shown here is derived from an EMBL/GenBank/DDBJ whole genome shotgun (WGS) entry which is preliminary data.</text>
</comment>
<protein>
    <submittedName>
        <fullName evidence="2">Uncharacterized protein</fullName>
    </submittedName>
</protein>
<dbReference type="EMBL" id="JANAWD010000826">
    <property type="protein sequence ID" value="KAJ3475617.1"/>
    <property type="molecule type" value="Genomic_DNA"/>
</dbReference>
<feature type="compositionally biased region" description="Polar residues" evidence="1">
    <location>
        <begin position="491"/>
        <end position="500"/>
    </location>
</feature>
<feature type="region of interest" description="Disordered" evidence="1">
    <location>
        <begin position="133"/>
        <end position="245"/>
    </location>
</feature>
<feature type="compositionally biased region" description="Basic and acidic residues" evidence="1">
    <location>
        <begin position="501"/>
        <end position="534"/>
    </location>
</feature>
<gene>
    <name evidence="2" type="ORF">NLI96_g11719</name>
</gene>
<keyword evidence="3" id="KW-1185">Reference proteome</keyword>
<feature type="compositionally biased region" description="Low complexity" evidence="1">
    <location>
        <begin position="547"/>
        <end position="556"/>
    </location>
</feature>
<name>A0AAD5USV1_9APHY</name>
<evidence type="ECO:0000256" key="1">
    <source>
        <dbReference type="SAM" id="MobiDB-lite"/>
    </source>
</evidence>
<feature type="compositionally biased region" description="Basic and acidic residues" evidence="1">
    <location>
        <begin position="560"/>
        <end position="571"/>
    </location>
</feature>
<feature type="compositionally biased region" description="Low complexity" evidence="1">
    <location>
        <begin position="59"/>
        <end position="73"/>
    </location>
</feature>
<feature type="region of interest" description="Disordered" evidence="1">
    <location>
        <begin position="415"/>
        <end position="571"/>
    </location>
</feature>
<sequence>MLRAELQELKRPQLQSLAKHHGLKANDKSIVIVDKLLLLFPDGVPPIDNLNPGPRASRPPTANANTPTVPPQTRAQEARPITSETRSIAPEIRAIVTEPLTTNANAPIILPSPTAPETRPIVPETRPNILVARRAPPKPHAAERPSPPPRQSIRQEERPADARRPPSRRQSSVPATIIQTPRPGQGASRSPPNSHQRTLPQRTLPQRTLPQRTLPRQPPIFPPFRGLDNGGRTLPSAAPYDDKRRKKCAVMPSGPVDRDKVVHAIRGLYDFAEVEKKAHETILELRDTVAQLRKLADETRSQVQAESVRLDRLHNLLAYFEDPAPQWTWEDVYKGTCKARPLPNGEGFEEVGNSEECSSDIVGDEYFTEHSEDQRNDQAHNAPRRDHHATLVTMDLRDVYGIKLTDEMEFIERLAKRSHPPSEDDDNDEARPNKRSRAGPSTFTSQEGAPLPPAMSLSATTRAMRSPSPHTRRSLEDESTVLSMIERSSKDSTNGTNTYSRKGDGSPEDTRGNDSLIYRREGVDRSQEMLHALDQRTMNYSYDHVYSSQEDSSSSPPRIPSRDKGKQRAIE</sequence>